<protein>
    <recommendedName>
        <fullName evidence="4">Germination protease</fullName>
        <ecNumber evidence="4">3.4.24.78</ecNumber>
    </recommendedName>
    <alternativeName>
        <fullName evidence="4">GPR endopeptidase</fullName>
    </alternativeName>
    <alternativeName>
        <fullName evidence="4">Germination proteinase</fullName>
    </alternativeName>
    <alternativeName>
        <fullName evidence="4">Spore protease</fullName>
    </alternativeName>
</protein>
<dbReference type="NCBIfam" id="TIGR01441">
    <property type="entry name" value="GPR"/>
    <property type="match status" value="1"/>
</dbReference>
<dbReference type="AlphaFoldDB" id="A0A9D1THV7"/>
<evidence type="ECO:0000313" key="6">
    <source>
        <dbReference type="Proteomes" id="UP000886808"/>
    </source>
</evidence>
<reference evidence="5" key="2">
    <citation type="submission" date="2021-04" db="EMBL/GenBank/DDBJ databases">
        <authorList>
            <person name="Gilroy R."/>
        </authorList>
    </citation>
    <scope>NUCLEOTIDE SEQUENCE</scope>
    <source>
        <strain evidence="5">CHK193-4272</strain>
    </source>
</reference>
<gene>
    <name evidence="4 5" type="primary">gpr</name>
    <name evidence="5" type="ORF">H9746_02600</name>
</gene>
<dbReference type="Gene3D" id="3.40.50.1450">
    <property type="entry name" value="HybD-like"/>
    <property type="match status" value="1"/>
</dbReference>
<dbReference type="GO" id="GO:0009847">
    <property type="term" value="P:spore germination"/>
    <property type="evidence" value="ECO:0007669"/>
    <property type="project" value="UniProtKB-UniRule"/>
</dbReference>
<dbReference type="GO" id="GO:0004222">
    <property type="term" value="F:metalloendopeptidase activity"/>
    <property type="evidence" value="ECO:0007669"/>
    <property type="project" value="UniProtKB-UniRule"/>
</dbReference>
<evidence type="ECO:0000313" key="5">
    <source>
        <dbReference type="EMBL" id="HIV61726.1"/>
    </source>
</evidence>
<dbReference type="InterPro" id="IPR023430">
    <property type="entry name" value="Pept_HybD-like_dom_sf"/>
</dbReference>
<dbReference type="Pfam" id="PF03418">
    <property type="entry name" value="Peptidase_A25"/>
    <property type="match status" value="1"/>
</dbReference>
<comment type="catalytic activity">
    <reaction evidence="4">
        <text>Endopeptidase action with P4 Glu or Asp, P1 preferably Glu &gt; Asp, P1' hydrophobic and P2' Ala.</text>
        <dbReference type="EC" id="3.4.24.78"/>
    </reaction>
</comment>
<evidence type="ECO:0000256" key="3">
    <source>
        <dbReference type="ARBA" id="ARBA00023145"/>
    </source>
</evidence>
<keyword evidence="1 4" id="KW-0645">Protease</keyword>
<feature type="chain" id="PRO_5039771514" description="Germination protease" evidence="4">
    <location>
        <begin position="10"/>
        <end position="285"/>
    </location>
</feature>
<comment type="caution">
    <text evidence="5">The sequence shown here is derived from an EMBL/GenBank/DDBJ whole genome shotgun (WGS) entry which is preliminary data.</text>
</comment>
<comment type="function">
    <text evidence="4">Initiates the rapid degradation of small, acid-soluble proteins during spore germination.</text>
</comment>
<comment type="PTM">
    <text evidence="4">Autoproteolytically processed. The inactive tetrameric zymogen termed p46 autoprocesses to a smaller form termed p41, which is active only during spore germination.</text>
</comment>
<dbReference type="EMBL" id="DXIE01000018">
    <property type="protein sequence ID" value="HIV61726.1"/>
    <property type="molecule type" value="Genomic_DNA"/>
</dbReference>
<accession>A0A9D1THV7</accession>
<sequence length="285" mass="30380">MLIKGCRTDLAVESLEISKQDNIGKLSGVISKTENLSGFSVTTVEITTDEAAEKIGKPIGVYDTIVIDALARREEDSFTSACKIISSCIKKLLPKNDSSPAFVLGLGNRQITPDAIGPFSCEYLLATRHLIDKEPDLFSNWRSVSVISSGVLGQTGIEVSEIAKGIIEQINPSIVIAIDALAAGDADRLCKTIQLSNTGIVPGSGVQNSRAALNEKTLGVPVISIGAPTVIDASSLISEQTKTPLFVTTRDIDKDVNDISRVIGYALNMAFQPDLTPETIDLYLS</sequence>
<dbReference type="HAMAP" id="MF_00626">
    <property type="entry name" value="Germination_prot"/>
    <property type="match status" value="1"/>
</dbReference>
<organism evidence="5 6">
    <name type="scientific">Candidatus Butyricicoccus avistercoris</name>
    <dbReference type="NCBI Taxonomy" id="2838518"/>
    <lineage>
        <taxon>Bacteria</taxon>
        <taxon>Bacillati</taxon>
        <taxon>Bacillota</taxon>
        <taxon>Clostridia</taxon>
        <taxon>Eubacteriales</taxon>
        <taxon>Butyricicoccaceae</taxon>
        <taxon>Butyricicoccus</taxon>
    </lineage>
</organism>
<dbReference type="InterPro" id="IPR005080">
    <property type="entry name" value="Peptidase_A25"/>
</dbReference>
<reference evidence="5" key="1">
    <citation type="journal article" date="2021" name="PeerJ">
        <title>Extensive microbial diversity within the chicken gut microbiome revealed by metagenomics and culture.</title>
        <authorList>
            <person name="Gilroy R."/>
            <person name="Ravi A."/>
            <person name="Getino M."/>
            <person name="Pursley I."/>
            <person name="Horton D.L."/>
            <person name="Alikhan N.F."/>
            <person name="Baker D."/>
            <person name="Gharbi K."/>
            <person name="Hall N."/>
            <person name="Watson M."/>
            <person name="Adriaenssens E.M."/>
            <person name="Foster-Nyarko E."/>
            <person name="Jarju S."/>
            <person name="Secka A."/>
            <person name="Antonio M."/>
            <person name="Oren A."/>
            <person name="Chaudhuri R.R."/>
            <person name="La Ragione R."/>
            <person name="Hildebrand F."/>
            <person name="Pallen M.J."/>
        </authorList>
    </citation>
    <scope>NUCLEOTIDE SEQUENCE</scope>
    <source>
        <strain evidence="5">CHK193-4272</strain>
    </source>
</reference>
<comment type="subunit">
    <text evidence="4">Homotetramer.</text>
</comment>
<proteinExistence type="inferred from homology"/>
<keyword evidence="2 4" id="KW-0378">Hydrolase</keyword>
<evidence type="ECO:0000256" key="1">
    <source>
        <dbReference type="ARBA" id="ARBA00022670"/>
    </source>
</evidence>
<evidence type="ECO:0000256" key="2">
    <source>
        <dbReference type="ARBA" id="ARBA00022801"/>
    </source>
</evidence>
<evidence type="ECO:0000256" key="4">
    <source>
        <dbReference type="HAMAP-Rule" id="MF_00626"/>
    </source>
</evidence>
<name>A0A9D1THV7_9FIRM</name>
<feature type="propeptide" id="PRO_5039771515" evidence="4">
    <location>
        <begin position="1"/>
        <end position="9"/>
    </location>
</feature>
<keyword evidence="3 4" id="KW-0865">Zymogen</keyword>
<comment type="similarity">
    <text evidence="4">Belongs to the peptidase A25 family.</text>
</comment>
<dbReference type="GO" id="GO:0006508">
    <property type="term" value="P:proteolysis"/>
    <property type="evidence" value="ECO:0007669"/>
    <property type="project" value="UniProtKB-UniRule"/>
</dbReference>
<dbReference type="EC" id="3.4.24.78" evidence="4"/>
<dbReference type="Proteomes" id="UP000886808">
    <property type="component" value="Unassembled WGS sequence"/>
</dbReference>
<dbReference type="SUPFAM" id="SSF53163">
    <property type="entry name" value="HybD-like"/>
    <property type="match status" value="1"/>
</dbReference>